<reference evidence="8" key="1">
    <citation type="submission" date="2022-11" db="EMBL/GenBank/DDBJ databases">
        <authorList>
            <person name="Kikuchi T."/>
        </authorList>
    </citation>
    <scope>NUCLEOTIDE SEQUENCE</scope>
    <source>
        <strain evidence="8">PS1010</strain>
    </source>
</reference>
<dbReference type="AlphaFoldDB" id="A0A9P1I5R4"/>
<feature type="transmembrane region" description="Helical" evidence="6">
    <location>
        <begin position="501"/>
        <end position="525"/>
    </location>
</feature>
<dbReference type="GO" id="GO:0016020">
    <property type="term" value="C:membrane"/>
    <property type="evidence" value="ECO:0007669"/>
    <property type="project" value="UniProtKB-SubCell"/>
</dbReference>
<keyword evidence="3 6" id="KW-1133">Transmembrane helix</keyword>
<protein>
    <recommendedName>
        <fullName evidence="7">Dendritic cell-specific transmembrane protein-like domain-containing protein</fullName>
    </recommendedName>
</protein>
<name>A0A9P1I5R4_9PELO</name>
<evidence type="ECO:0000256" key="1">
    <source>
        <dbReference type="ARBA" id="ARBA00004141"/>
    </source>
</evidence>
<feature type="transmembrane region" description="Helical" evidence="6">
    <location>
        <begin position="590"/>
        <end position="607"/>
    </location>
</feature>
<sequence>MGVYQLWKVKRKAEKSVSNFEFIVNNIRRDRGGQNRILKFDEKLKLKLSKLYPPWKSEKENGIYDRMFEDGTTEHNVGVLIRNILMIEIFGFVMYLLMSFKYSMYPEVIGTTISIIIHVFLMFTLFFPKLMSYFMISVHIMLATKIKNILLILIVAMAFEGPAMNIIHNMHHVASGVACVQIDVMGSKNDLEGNLMNKGQAFVEKLRVLMVNIAQPMNSAKKMLYTLDQKTAKYTDFMRQTFAAVVEMSTQCKTWIETPYTMCINQFDNSYYSCKKAIRWFGFNTAHCDIIISASNLCQPALDYADQICSIPRFAAKGTKTAAIFFTKLYFKSYEIFLEKLLFFYIGMGKLAYQEIKPVLIEMKKARNMKISYANKNRRKTDTSQDSTANIRKSIQRNLMKIVNFYVQIINIISYLLRYAVMPMLLIYPFIYALYFIYGFNYTDTFRNTFLTAEFMKIDRDCVFRNVRRCLPLTTDEANIYIHRKSWKMTEKEKPIYRLDIFITIITCFAPLFLCIIDFGIYKILSAVHLLMNMTTVDNPAHYELKVSGNGYMAEMLNEMIDVFSPFTGRIQDRENRWKQCFKHPDPPNYFETFVMFLMFCLTMFLCRLKAYLGRQTLALADYFYPNRVRIRALSLYNKILQNRKSLLAEMMGILKSGGLGGEEAVVRQSVQSRGHLCSDCVKCEKYDIRITDQENVRICIHCGSFYCIDCFSFTRDCIKCEMDMQTINGVKLFYEDDSDYDAEFGSSEEEEKEIETKKDETEKQTENEKNSDVMRF</sequence>
<evidence type="ECO:0000256" key="2">
    <source>
        <dbReference type="ARBA" id="ARBA00022692"/>
    </source>
</evidence>
<keyword evidence="4 6" id="KW-0472">Membrane</keyword>
<feature type="compositionally biased region" description="Acidic residues" evidence="5">
    <location>
        <begin position="743"/>
        <end position="754"/>
    </location>
</feature>
<keyword evidence="9" id="KW-1185">Reference proteome</keyword>
<feature type="region of interest" description="Disordered" evidence="5">
    <location>
        <begin position="743"/>
        <end position="777"/>
    </location>
</feature>
<feature type="transmembrane region" description="Helical" evidence="6">
    <location>
        <begin position="77"/>
        <end position="96"/>
    </location>
</feature>
<dbReference type="EMBL" id="CANHGI010000001">
    <property type="protein sequence ID" value="CAI5438824.1"/>
    <property type="molecule type" value="Genomic_DNA"/>
</dbReference>
<dbReference type="PANTHER" id="PTHR21041:SF9">
    <property type="entry name" value="DENDRITIC CELL-SPECIFIC TRANSMEMBRANE PROTEIN-LIKE DOMAIN-CONTAINING PROTEIN"/>
    <property type="match status" value="1"/>
</dbReference>
<dbReference type="Pfam" id="PF26039">
    <property type="entry name" value="Dcst2"/>
    <property type="match status" value="1"/>
</dbReference>
<feature type="domain" description="Dendritic cell-specific transmembrane protein-like" evidence="7">
    <location>
        <begin position="446"/>
        <end position="637"/>
    </location>
</feature>
<proteinExistence type="predicted"/>
<feature type="transmembrane region" description="Helical" evidence="6">
    <location>
        <begin position="108"/>
        <end position="127"/>
    </location>
</feature>
<comment type="caution">
    <text evidence="8">The sequence shown here is derived from an EMBL/GenBank/DDBJ whole genome shotgun (WGS) entry which is preliminary data.</text>
</comment>
<comment type="subcellular location">
    <subcellularLocation>
        <location evidence="1">Membrane</location>
        <topology evidence="1">Multi-pass membrane protein</topology>
    </subcellularLocation>
</comment>
<dbReference type="Pfam" id="PF07782">
    <property type="entry name" value="DC_STAMP"/>
    <property type="match status" value="1"/>
</dbReference>
<dbReference type="OrthoDB" id="5985669at2759"/>
<evidence type="ECO:0000256" key="3">
    <source>
        <dbReference type="ARBA" id="ARBA00022989"/>
    </source>
</evidence>
<dbReference type="Proteomes" id="UP001152747">
    <property type="component" value="Unassembled WGS sequence"/>
</dbReference>
<dbReference type="PANTHER" id="PTHR21041">
    <property type="entry name" value="DENDRITIC CELL-SPECIFIC TRANSMEMBRANE PROTEIN"/>
    <property type="match status" value="1"/>
</dbReference>
<evidence type="ECO:0000256" key="4">
    <source>
        <dbReference type="ARBA" id="ARBA00023136"/>
    </source>
</evidence>
<gene>
    <name evidence="8" type="ORF">CAMP_LOCUS1461</name>
</gene>
<evidence type="ECO:0000313" key="8">
    <source>
        <dbReference type="EMBL" id="CAI5438824.1"/>
    </source>
</evidence>
<evidence type="ECO:0000313" key="9">
    <source>
        <dbReference type="Proteomes" id="UP001152747"/>
    </source>
</evidence>
<accession>A0A9P1I5R4</accession>
<organism evidence="8 9">
    <name type="scientific">Caenorhabditis angaria</name>
    <dbReference type="NCBI Taxonomy" id="860376"/>
    <lineage>
        <taxon>Eukaryota</taxon>
        <taxon>Metazoa</taxon>
        <taxon>Ecdysozoa</taxon>
        <taxon>Nematoda</taxon>
        <taxon>Chromadorea</taxon>
        <taxon>Rhabditida</taxon>
        <taxon>Rhabditina</taxon>
        <taxon>Rhabditomorpha</taxon>
        <taxon>Rhabditoidea</taxon>
        <taxon>Rhabditidae</taxon>
        <taxon>Peloderinae</taxon>
        <taxon>Caenorhabditis</taxon>
    </lineage>
</organism>
<feature type="compositionally biased region" description="Basic and acidic residues" evidence="5">
    <location>
        <begin position="755"/>
        <end position="777"/>
    </location>
</feature>
<evidence type="ECO:0000259" key="7">
    <source>
        <dbReference type="Pfam" id="PF07782"/>
    </source>
</evidence>
<evidence type="ECO:0000256" key="6">
    <source>
        <dbReference type="SAM" id="Phobius"/>
    </source>
</evidence>
<dbReference type="InterPro" id="IPR012858">
    <property type="entry name" value="DC_STAMP-like"/>
</dbReference>
<keyword evidence="2 6" id="KW-0812">Transmembrane</keyword>
<feature type="transmembrane region" description="Helical" evidence="6">
    <location>
        <begin position="426"/>
        <end position="443"/>
    </location>
</feature>
<dbReference type="InterPro" id="IPR051856">
    <property type="entry name" value="CSR-E3_Ligase_Protein"/>
</dbReference>
<feature type="transmembrane region" description="Helical" evidence="6">
    <location>
        <begin position="133"/>
        <end position="159"/>
    </location>
</feature>
<evidence type="ECO:0000256" key="5">
    <source>
        <dbReference type="SAM" id="MobiDB-lite"/>
    </source>
</evidence>